<evidence type="ECO:0000256" key="3">
    <source>
        <dbReference type="RuleBase" id="RU362132"/>
    </source>
</evidence>
<dbReference type="InterPro" id="IPR029061">
    <property type="entry name" value="THDP-binding"/>
</dbReference>
<evidence type="ECO:0000313" key="7">
    <source>
        <dbReference type="EMBL" id="MDK4306421.1"/>
    </source>
</evidence>
<reference evidence="7" key="1">
    <citation type="submission" date="2023-05" db="EMBL/GenBank/DDBJ databases">
        <title>Metabolic capabilities are highly conserved among human nasal-associated Corynebacterium species in pangenomic analyses.</title>
        <authorList>
            <person name="Tran T.H."/>
            <person name="Roberts A.Q."/>
            <person name="Escapa I.F."/>
            <person name="Gao W."/>
            <person name="Conlan S."/>
            <person name="Kong H."/>
            <person name="Segre J.A."/>
            <person name="Kelly M.S."/>
            <person name="Lemon K.P."/>
        </authorList>
    </citation>
    <scope>NUCLEOTIDE SEQUENCE</scope>
    <source>
        <strain evidence="7">KPL2773</strain>
    </source>
</reference>
<dbReference type="Proteomes" id="UP001224412">
    <property type="component" value="Unassembled WGS sequence"/>
</dbReference>
<dbReference type="AlphaFoldDB" id="A0AAP4BNT0"/>
<dbReference type="RefSeq" id="WP_284588955.1">
    <property type="nucleotide sequence ID" value="NZ_JASNUC010000007.1"/>
</dbReference>
<dbReference type="PANTHER" id="PTHR42981">
    <property type="entry name" value="PYRUVATE DEHYDROGENASE [UBIQUINONE]"/>
    <property type="match status" value="1"/>
</dbReference>
<dbReference type="SUPFAM" id="SSF52467">
    <property type="entry name" value="DHS-like NAD/FAD-binding domain"/>
    <property type="match status" value="1"/>
</dbReference>
<evidence type="ECO:0000259" key="5">
    <source>
        <dbReference type="Pfam" id="PF02775"/>
    </source>
</evidence>
<name>A0AAP4BNT0_9CORY</name>
<dbReference type="CDD" id="cd07039">
    <property type="entry name" value="TPP_PYR_POX"/>
    <property type="match status" value="1"/>
</dbReference>
<comment type="similarity">
    <text evidence="1 3">Belongs to the TPP enzyme family.</text>
</comment>
<dbReference type="NCBIfam" id="NF005114">
    <property type="entry name" value="PRK06546.1"/>
    <property type="match status" value="1"/>
</dbReference>
<dbReference type="InterPro" id="IPR047210">
    <property type="entry name" value="TPP_PYR_POXB-like"/>
</dbReference>
<gene>
    <name evidence="7" type="ORF">QPX42_02480</name>
</gene>
<dbReference type="Pfam" id="PF02775">
    <property type="entry name" value="TPP_enzyme_C"/>
    <property type="match status" value="1"/>
</dbReference>
<accession>A0AAP4BNT0</accession>
<dbReference type="Pfam" id="PF00205">
    <property type="entry name" value="TPP_enzyme_M"/>
    <property type="match status" value="1"/>
</dbReference>
<evidence type="ECO:0000259" key="4">
    <source>
        <dbReference type="Pfam" id="PF00205"/>
    </source>
</evidence>
<protein>
    <submittedName>
        <fullName evidence="7">Pyruvate dehydrogenase</fullName>
    </submittedName>
</protein>
<feature type="domain" description="Thiamine pyrophosphate enzyme N-terminal TPP-binding" evidence="6">
    <location>
        <begin position="4"/>
        <end position="115"/>
    </location>
</feature>
<dbReference type="EMBL" id="JASNVH010000003">
    <property type="protein sequence ID" value="MDK4306421.1"/>
    <property type="molecule type" value="Genomic_DNA"/>
</dbReference>
<dbReference type="PANTHER" id="PTHR42981:SF2">
    <property type="entry name" value="PYRUVATE DEHYDROGENASE [UBIQUINONE]"/>
    <property type="match status" value="1"/>
</dbReference>
<evidence type="ECO:0000259" key="6">
    <source>
        <dbReference type="Pfam" id="PF02776"/>
    </source>
</evidence>
<evidence type="ECO:0000313" key="8">
    <source>
        <dbReference type="Proteomes" id="UP001224412"/>
    </source>
</evidence>
<dbReference type="Gene3D" id="3.40.50.1220">
    <property type="entry name" value="TPP-binding domain"/>
    <property type="match status" value="1"/>
</dbReference>
<dbReference type="InterPro" id="IPR029035">
    <property type="entry name" value="DHS-like_NAD/FAD-binding_dom"/>
</dbReference>
<sequence length="581" mass="62535">MSKTYADFLIDTLAKQGVRHIYGLVGDSLNPIVDAVRRHKDMEWIHVHNEESAAFAAGAESLVTGELAVCAASCGPGNTHLVQGLYDAHRNGARVLALATHIPSEEIGTGFFQETHPQEVLKECSGYIEVAHSAKQGQRILHTAIQNSIGNKQVSTLVIPGNIAAEKVDEPVSGGVIARKKGQMIPDAADVDKLVAAIDKVEKITLFVGAGSAGAHDEIIDLAAHLHAPIGHALGGKEVIQYDNPYDVGMSGLLGYGACYDACQDADLLLMLGTDFPYVDFLPDGSDVVIAQVDNNPEHLGRRAVLSHAICGDVLPTVNALLEKTKKKTDRSFLDDMLKKHERELSQVVEAYTKNVEKHTPIHPEFLADQIDELLDDDAVVTVDTGMCNVWAARYINPTGRNRVIGSWKHGTMANALPQAIGVQQADRNRQVVSFSGDGGLAMLMGELLTVRRNNLPVKTVVFNNSSLGMVKLEMLVEGMPEFGTDHDGVDYAGAAEALGIPSVRITDPKKARQQLKEALEMDGPVLIDVITDPNALSMPPTLEFDQLKGFALAAGRTVLDGGVGKMLSMARSNLRNIPRP</sequence>
<feature type="domain" description="Thiamine pyrophosphate enzyme central" evidence="4">
    <location>
        <begin position="191"/>
        <end position="321"/>
    </location>
</feature>
<dbReference type="Gene3D" id="3.40.50.970">
    <property type="match status" value="2"/>
</dbReference>
<dbReference type="InterPro" id="IPR012001">
    <property type="entry name" value="Thiamin_PyroP_enz_TPP-bd_dom"/>
</dbReference>
<dbReference type="InterPro" id="IPR047212">
    <property type="entry name" value="TPP_POXB-like"/>
</dbReference>
<dbReference type="GO" id="GO:0000287">
    <property type="term" value="F:magnesium ion binding"/>
    <property type="evidence" value="ECO:0007669"/>
    <property type="project" value="InterPro"/>
</dbReference>
<comment type="caution">
    <text evidence="7">The sequence shown here is derived from an EMBL/GenBank/DDBJ whole genome shotgun (WGS) entry which is preliminary data.</text>
</comment>
<evidence type="ECO:0000256" key="1">
    <source>
        <dbReference type="ARBA" id="ARBA00007812"/>
    </source>
</evidence>
<dbReference type="Pfam" id="PF02776">
    <property type="entry name" value="TPP_enzyme_N"/>
    <property type="match status" value="1"/>
</dbReference>
<keyword evidence="7" id="KW-0670">Pyruvate</keyword>
<dbReference type="GO" id="GO:0030976">
    <property type="term" value="F:thiamine pyrophosphate binding"/>
    <property type="evidence" value="ECO:0007669"/>
    <property type="project" value="InterPro"/>
</dbReference>
<dbReference type="InterPro" id="IPR011766">
    <property type="entry name" value="TPP_enzyme_TPP-bd"/>
</dbReference>
<dbReference type="CDD" id="cd02014">
    <property type="entry name" value="TPP_POX"/>
    <property type="match status" value="1"/>
</dbReference>
<proteinExistence type="inferred from homology"/>
<dbReference type="InterPro" id="IPR012000">
    <property type="entry name" value="Thiamin_PyroP_enz_cen_dom"/>
</dbReference>
<dbReference type="SUPFAM" id="SSF52518">
    <property type="entry name" value="Thiamin diphosphate-binding fold (THDP-binding)"/>
    <property type="match status" value="2"/>
</dbReference>
<evidence type="ECO:0000256" key="2">
    <source>
        <dbReference type="ARBA" id="ARBA00023052"/>
    </source>
</evidence>
<keyword evidence="2 3" id="KW-0786">Thiamine pyrophosphate</keyword>
<dbReference type="InterPro" id="IPR047211">
    <property type="entry name" value="POXB-like"/>
</dbReference>
<organism evidence="7 8">
    <name type="scientific">Corynebacterium pseudodiphtheriticum</name>
    <dbReference type="NCBI Taxonomy" id="37637"/>
    <lineage>
        <taxon>Bacteria</taxon>
        <taxon>Bacillati</taxon>
        <taxon>Actinomycetota</taxon>
        <taxon>Actinomycetes</taxon>
        <taxon>Mycobacteriales</taxon>
        <taxon>Corynebacteriaceae</taxon>
        <taxon>Corynebacterium</taxon>
    </lineage>
</organism>
<dbReference type="GO" id="GO:0003824">
    <property type="term" value="F:catalytic activity"/>
    <property type="evidence" value="ECO:0007669"/>
    <property type="project" value="InterPro"/>
</dbReference>
<feature type="domain" description="Thiamine pyrophosphate enzyme TPP-binding" evidence="5">
    <location>
        <begin position="384"/>
        <end position="530"/>
    </location>
</feature>